<reference evidence="3" key="1">
    <citation type="submission" date="2020-08" db="EMBL/GenBank/DDBJ databases">
        <title>Multicomponent nature underlies the extraordinary mechanical properties of spider dragline silk.</title>
        <authorList>
            <person name="Kono N."/>
            <person name="Nakamura H."/>
            <person name="Mori M."/>
            <person name="Yoshida Y."/>
            <person name="Ohtoshi R."/>
            <person name="Malay A.D."/>
            <person name="Moran D.A.P."/>
            <person name="Tomita M."/>
            <person name="Numata K."/>
            <person name="Arakawa K."/>
        </authorList>
    </citation>
    <scope>NUCLEOTIDE SEQUENCE</scope>
</reference>
<gene>
    <name evidence="3" type="ORF">NPIL_607191</name>
</gene>
<evidence type="ECO:0000313" key="3">
    <source>
        <dbReference type="EMBL" id="GFS60320.1"/>
    </source>
</evidence>
<keyword evidence="1" id="KW-0472">Membrane</keyword>
<dbReference type="AlphaFoldDB" id="A0A8X6ITX7"/>
<dbReference type="Proteomes" id="UP000887013">
    <property type="component" value="Unassembled WGS sequence"/>
</dbReference>
<dbReference type="EMBL" id="BMAW01093433">
    <property type="protein sequence ID" value="GFS60320.1"/>
    <property type="molecule type" value="Genomic_DNA"/>
</dbReference>
<evidence type="ECO:0000313" key="4">
    <source>
        <dbReference type="Proteomes" id="UP000887013"/>
    </source>
</evidence>
<feature type="signal peptide" evidence="2">
    <location>
        <begin position="1"/>
        <end position="21"/>
    </location>
</feature>
<organism evidence="3 4">
    <name type="scientific">Nephila pilipes</name>
    <name type="common">Giant wood spider</name>
    <name type="synonym">Nephila maculata</name>
    <dbReference type="NCBI Taxonomy" id="299642"/>
    <lineage>
        <taxon>Eukaryota</taxon>
        <taxon>Metazoa</taxon>
        <taxon>Ecdysozoa</taxon>
        <taxon>Arthropoda</taxon>
        <taxon>Chelicerata</taxon>
        <taxon>Arachnida</taxon>
        <taxon>Araneae</taxon>
        <taxon>Araneomorphae</taxon>
        <taxon>Entelegynae</taxon>
        <taxon>Araneoidea</taxon>
        <taxon>Nephilidae</taxon>
        <taxon>Nephila</taxon>
    </lineage>
</organism>
<protein>
    <submittedName>
        <fullName evidence="3">Uncharacterized protein</fullName>
    </submittedName>
</protein>
<evidence type="ECO:0000256" key="1">
    <source>
        <dbReference type="SAM" id="Phobius"/>
    </source>
</evidence>
<feature type="chain" id="PRO_5036483087" evidence="2">
    <location>
        <begin position="22"/>
        <end position="113"/>
    </location>
</feature>
<evidence type="ECO:0000256" key="2">
    <source>
        <dbReference type="SAM" id="SignalP"/>
    </source>
</evidence>
<keyword evidence="1" id="KW-1133">Transmembrane helix</keyword>
<keyword evidence="1" id="KW-0812">Transmembrane</keyword>
<feature type="transmembrane region" description="Helical" evidence="1">
    <location>
        <begin position="37"/>
        <end position="58"/>
    </location>
</feature>
<dbReference type="OrthoDB" id="10591649at2759"/>
<comment type="caution">
    <text evidence="3">The sequence shown here is derived from an EMBL/GenBank/DDBJ whole genome shotgun (WGS) entry which is preliminary data.</text>
</comment>
<sequence>MFLKRVSTGAFLFICFYPASATSETLPSLYLSVQIKRYGYIPFCSVPTLVFFLLVAFIPPSFLPIGYKLVPRLQLYWPDGSDRRSSDVVSGAGRKDLSAKVLPYKCQFFIYDN</sequence>
<keyword evidence="2" id="KW-0732">Signal</keyword>
<name>A0A8X6ITX7_NEPPI</name>
<proteinExistence type="predicted"/>
<keyword evidence="4" id="KW-1185">Reference proteome</keyword>
<accession>A0A8X6ITX7</accession>